<comment type="caution">
    <text evidence="9">The sequence shown here is derived from an EMBL/GenBank/DDBJ whole genome shotgun (WGS) entry which is preliminary data.</text>
</comment>
<evidence type="ECO:0000256" key="7">
    <source>
        <dbReference type="SAM" id="SignalP"/>
    </source>
</evidence>
<feature type="signal peptide" evidence="7">
    <location>
        <begin position="1"/>
        <end position="20"/>
    </location>
</feature>
<dbReference type="GO" id="GO:0005385">
    <property type="term" value="F:zinc ion transmembrane transporter activity"/>
    <property type="evidence" value="ECO:0007669"/>
    <property type="project" value="TreeGrafter"/>
</dbReference>
<reference evidence="9" key="1">
    <citation type="submission" date="2021-02" db="EMBL/GenBank/DDBJ databases">
        <authorList>
            <person name="Nowell W R."/>
        </authorList>
    </citation>
    <scope>NUCLEOTIDE SEQUENCE</scope>
</reference>
<name>A0A819KEK2_9BILA</name>
<feature type="transmembrane region" description="Helical" evidence="6">
    <location>
        <begin position="883"/>
        <end position="902"/>
    </location>
</feature>
<comment type="similarity">
    <text evidence="2">Belongs to the ZIP transporter (TC 2.A.5) family.</text>
</comment>
<dbReference type="EMBL" id="CAJOAZ010002646">
    <property type="protein sequence ID" value="CAF3947777.1"/>
    <property type="molecule type" value="Genomic_DNA"/>
</dbReference>
<feature type="transmembrane region" description="Helical" evidence="6">
    <location>
        <begin position="419"/>
        <end position="438"/>
    </location>
</feature>
<dbReference type="InterPro" id="IPR050799">
    <property type="entry name" value="ZIP_Transporter"/>
</dbReference>
<evidence type="ECO:0000256" key="1">
    <source>
        <dbReference type="ARBA" id="ARBA00004141"/>
    </source>
</evidence>
<accession>A0A819KEK2</accession>
<feature type="transmembrane region" description="Helical" evidence="6">
    <location>
        <begin position="509"/>
        <end position="533"/>
    </location>
</feature>
<evidence type="ECO:0000256" key="5">
    <source>
        <dbReference type="ARBA" id="ARBA00023136"/>
    </source>
</evidence>
<evidence type="ECO:0000256" key="2">
    <source>
        <dbReference type="ARBA" id="ARBA00006939"/>
    </source>
</evidence>
<dbReference type="InterPro" id="IPR003689">
    <property type="entry name" value="ZIP"/>
</dbReference>
<evidence type="ECO:0000313" key="8">
    <source>
        <dbReference type="EMBL" id="CAF0996407.1"/>
    </source>
</evidence>
<feature type="chain" id="PRO_5036235474" evidence="7">
    <location>
        <begin position="21"/>
        <end position="912"/>
    </location>
</feature>
<dbReference type="Proteomes" id="UP000663845">
    <property type="component" value="Unassembled WGS sequence"/>
</dbReference>
<feature type="transmembrane region" description="Helical" evidence="6">
    <location>
        <begin position="123"/>
        <end position="145"/>
    </location>
</feature>
<feature type="transmembrane region" description="Helical" evidence="6">
    <location>
        <begin position="847"/>
        <end position="871"/>
    </location>
</feature>
<feature type="transmembrane region" description="Helical" evidence="6">
    <location>
        <begin position="821"/>
        <end position="841"/>
    </location>
</feature>
<feature type="transmembrane region" description="Helical" evidence="6">
    <location>
        <begin position="386"/>
        <end position="407"/>
    </location>
</feature>
<protein>
    <submittedName>
        <fullName evidence="9">Uncharacterized protein</fullName>
    </submittedName>
</protein>
<keyword evidence="7" id="KW-0732">Signal</keyword>
<sequence length="912" mass="103073">MKNLIYINLIVLFLTLFVKTDDENNESCIANNVTYALCMVNDTNIIVVSELLTAELLSTECHTHFIEESLGKPVCDEHEHTEKEGPTTAQRYGYGFLAVFIISALSLCGLLAFPLIYKVSFQLVLATFTALAIGTLLGDAMFHLIPFTLGIHSHAEDEHGHEEEEHSSITVPVYQWRMLTAVAVLYGFYLLEVFLHWMGHFRENKVSIHSHDHSHAIQHEDTSRSNQTNKNTAITIHENTTYDHHSHNHHHNYNEIDPALACADRDCLHHGNTSAVEASKEIVNNKSPKRTRITGWMVIIGDGIHNFADGLAIGAAFSQELMLGVTTTIAIGCHELPHEFGDYAILIQSGFSHCRALLWNFLSATTAFIGFFVGASVSTSENSRQWIFAVTIGMFLYIALVDLLPTLLPEERFELKRFICVNIGFLVGIVIMFLLAIFEDKLCSSTNTTYTLCSSVGSNITPISPLFNGVELIKECREDFIRKILNESCDNDTKNSTDKHETPTFIQRYVYGFIAVFLISALSLVGLLALPILYQVSFKYVLDLFTAIAVGTLFGDAMFHLIPFVMGRHQHNLNDHHHHHHYDHDHDHSSFSIPDYQWKILLAVFILYLFYLLEVFLHWFAHYKHDHNSSHSHTHNHSIKNNEIFQYTRVNIDADVEHSHLHHNHTHHNLHQHLKTPSIYSNAKSHINNTSLPCTPCVFSNEQHIITNPFMEDRSKEKILDNKSDQISIGTKAYNTQFSEDVDYINPILGQLKVIKSTGWMVLFGDGIHNFADGLVIAAAFSQDVKLGIVTTIAVACHELPHELGDYAILLQSGFSHCRALLWNFLSGTTAFIGFFIGSFMSDSENIRQWIFAATIGMFLYIALVDLLPTLLAGGEFEFKRFLVVNIGFIFGITMMFLLALFEDKIMGLSFK</sequence>
<evidence type="ECO:0000313" key="10">
    <source>
        <dbReference type="Proteomes" id="UP000663844"/>
    </source>
</evidence>
<dbReference type="GO" id="GO:0140410">
    <property type="term" value="F:monoatomic cation:bicarbonate symporter activity"/>
    <property type="evidence" value="ECO:0007669"/>
    <property type="project" value="TreeGrafter"/>
</dbReference>
<dbReference type="Proteomes" id="UP000663844">
    <property type="component" value="Unassembled WGS sequence"/>
</dbReference>
<gene>
    <name evidence="8" type="ORF">JYZ213_LOCUS15745</name>
    <name evidence="9" type="ORF">OXD698_LOCUS26505</name>
</gene>
<dbReference type="AlphaFoldDB" id="A0A819KEK2"/>
<dbReference type="PANTHER" id="PTHR12191">
    <property type="entry name" value="SOLUTE CARRIER FAMILY 39"/>
    <property type="match status" value="1"/>
</dbReference>
<evidence type="ECO:0000256" key="4">
    <source>
        <dbReference type="ARBA" id="ARBA00022989"/>
    </source>
</evidence>
<comment type="subcellular location">
    <subcellularLocation>
        <location evidence="1">Membrane</location>
        <topology evidence="1">Multi-pass membrane protein</topology>
    </subcellularLocation>
</comment>
<feature type="transmembrane region" description="Helical" evidence="6">
    <location>
        <begin position="174"/>
        <end position="195"/>
    </location>
</feature>
<dbReference type="GO" id="GO:0071578">
    <property type="term" value="P:zinc ion import across plasma membrane"/>
    <property type="evidence" value="ECO:0007669"/>
    <property type="project" value="TreeGrafter"/>
</dbReference>
<keyword evidence="3 6" id="KW-0812">Transmembrane</keyword>
<keyword evidence="5 6" id="KW-0472">Membrane</keyword>
<dbReference type="GO" id="GO:0030003">
    <property type="term" value="P:intracellular monoatomic cation homeostasis"/>
    <property type="evidence" value="ECO:0007669"/>
    <property type="project" value="TreeGrafter"/>
</dbReference>
<feature type="transmembrane region" description="Helical" evidence="6">
    <location>
        <begin position="540"/>
        <end position="562"/>
    </location>
</feature>
<evidence type="ECO:0000256" key="3">
    <source>
        <dbReference type="ARBA" id="ARBA00022692"/>
    </source>
</evidence>
<feature type="transmembrane region" description="Helical" evidence="6">
    <location>
        <begin position="600"/>
        <end position="621"/>
    </location>
</feature>
<dbReference type="PANTHER" id="PTHR12191:SF37">
    <property type="entry name" value="ZINC TRANSPORTER FOI"/>
    <property type="match status" value="1"/>
</dbReference>
<dbReference type="Pfam" id="PF02535">
    <property type="entry name" value="Zip"/>
    <property type="match status" value="2"/>
</dbReference>
<feature type="transmembrane region" description="Helical" evidence="6">
    <location>
        <begin position="356"/>
        <end position="374"/>
    </location>
</feature>
<evidence type="ECO:0000256" key="6">
    <source>
        <dbReference type="SAM" id="Phobius"/>
    </source>
</evidence>
<evidence type="ECO:0000313" key="9">
    <source>
        <dbReference type="EMBL" id="CAF3947777.1"/>
    </source>
</evidence>
<feature type="transmembrane region" description="Helical" evidence="6">
    <location>
        <begin position="92"/>
        <end position="116"/>
    </location>
</feature>
<dbReference type="EMBL" id="CAJNOG010000138">
    <property type="protein sequence ID" value="CAF0996407.1"/>
    <property type="molecule type" value="Genomic_DNA"/>
</dbReference>
<proteinExistence type="inferred from homology"/>
<keyword evidence="4 6" id="KW-1133">Transmembrane helix</keyword>
<organism evidence="9 10">
    <name type="scientific">Adineta steineri</name>
    <dbReference type="NCBI Taxonomy" id="433720"/>
    <lineage>
        <taxon>Eukaryota</taxon>
        <taxon>Metazoa</taxon>
        <taxon>Spiralia</taxon>
        <taxon>Gnathifera</taxon>
        <taxon>Rotifera</taxon>
        <taxon>Eurotatoria</taxon>
        <taxon>Bdelloidea</taxon>
        <taxon>Adinetida</taxon>
        <taxon>Adinetidae</taxon>
        <taxon>Adineta</taxon>
    </lineage>
</organism>
<dbReference type="GO" id="GO:0005886">
    <property type="term" value="C:plasma membrane"/>
    <property type="evidence" value="ECO:0007669"/>
    <property type="project" value="TreeGrafter"/>
</dbReference>